<reference evidence="1" key="1">
    <citation type="submission" date="2019-02" db="EMBL/GenBank/DDBJ databases">
        <authorList>
            <person name="Gruber-Vodicka R. H."/>
            <person name="Seah K. B. B."/>
        </authorList>
    </citation>
    <scope>NUCLEOTIDE SEQUENCE</scope>
    <source>
        <strain evidence="2">BECK_BZ198</strain>
        <strain evidence="1">BECK_BZ199</strain>
    </source>
</reference>
<dbReference type="EMBL" id="CAADGH010000007">
    <property type="protein sequence ID" value="VFK74623.1"/>
    <property type="molecule type" value="Genomic_DNA"/>
</dbReference>
<evidence type="ECO:0000313" key="1">
    <source>
        <dbReference type="EMBL" id="VFK26764.1"/>
    </source>
</evidence>
<gene>
    <name evidence="2" type="ORF">BECKMB1821H_GA0114242_100742</name>
    <name evidence="1" type="ORF">BECKMB1821I_GA0114274_1001115</name>
</gene>
<sequence>MNQVPEYPPSRSAGLGVVFRRWQLKPTGNDACHGQIFIKRVPSQCVSSYFYPDFLKFAFRSTTENPETISREGDDSPVRQLDMDQPALRSGRMATGSISEIVVFMVFVDQGPVCNFFR</sequence>
<dbReference type="EMBL" id="CAADFQ010000001">
    <property type="protein sequence ID" value="VFK26764.1"/>
    <property type="molecule type" value="Genomic_DNA"/>
</dbReference>
<name>A0A450XBW2_9GAMM</name>
<accession>A0A450XBW2</accession>
<proteinExistence type="predicted"/>
<evidence type="ECO:0000313" key="2">
    <source>
        <dbReference type="EMBL" id="VFK74623.1"/>
    </source>
</evidence>
<organism evidence="1">
    <name type="scientific">Candidatus Kentrum sp. MB</name>
    <dbReference type="NCBI Taxonomy" id="2138164"/>
    <lineage>
        <taxon>Bacteria</taxon>
        <taxon>Pseudomonadati</taxon>
        <taxon>Pseudomonadota</taxon>
        <taxon>Gammaproteobacteria</taxon>
        <taxon>Candidatus Kentrum</taxon>
    </lineage>
</organism>
<dbReference type="AlphaFoldDB" id="A0A450XBW2"/>
<protein>
    <submittedName>
        <fullName evidence="1">Uncharacterized protein</fullName>
    </submittedName>
</protein>